<keyword evidence="2" id="KW-1185">Reference proteome</keyword>
<reference evidence="2" key="1">
    <citation type="journal article" date="2019" name="Int. J. Syst. Evol. Microbiol.">
        <title>The Global Catalogue of Microorganisms (GCM) 10K type strain sequencing project: providing services to taxonomists for standard genome sequencing and annotation.</title>
        <authorList>
            <consortium name="The Broad Institute Genomics Platform"/>
            <consortium name="The Broad Institute Genome Sequencing Center for Infectious Disease"/>
            <person name="Wu L."/>
            <person name="Ma J."/>
        </authorList>
    </citation>
    <scope>NUCLEOTIDE SEQUENCE [LARGE SCALE GENOMIC DNA]</scope>
    <source>
        <strain evidence="2">CECT 8010</strain>
    </source>
</reference>
<organism evidence="1 2">
    <name type="scientific">Parasediminibacterium paludis</name>
    <dbReference type="NCBI Taxonomy" id="908966"/>
    <lineage>
        <taxon>Bacteria</taxon>
        <taxon>Pseudomonadati</taxon>
        <taxon>Bacteroidota</taxon>
        <taxon>Chitinophagia</taxon>
        <taxon>Chitinophagales</taxon>
        <taxon>Chitinophagaceae</taxon>
        <taxon>Parasediminibacterium</taxon>
    </lineage>
</organism>
<proteinExistence type="predicted"/>
<sequence>MLVRLFKHKNNDGVTAKAVGLSVITPPQKLGCKAFSGVATAIPYAIVQQVKKVVATTLLKVLQYAT</sequence>
<dbReference type="EMBL" id="JBHSDC010000027">
    <property type="protein sequence ID" value="MFC4232746.1"/>
    <property type="molecule type" value="Genomic_DNA"/>
</dbReference>
<comment type="caution">
    <text evidence="1">The sequence shown here is derived from an EMBL/GenBank/DDBJ whole genome shotgun (WGS) entry which is preliminary data.</text>
</comment>
<dbReference type="Proteomes" id="UP001595906">
    <property type="component" value="Unassembled WGS sequence"/>
</dbReference>
<accession>A0ABV8PZ87</accession>
<protein>
    <submittedName>
        <fullName evidence="1">Uncharacterized protein</fullName>
    </submittedName>
</protein>
<gene>
    <name evidence="1" type="ORF">ACFOW1_12655</name>
</gene>
<evidence type="ECO:0000313" key="2">
    <source>
        <dbReference type="Proteomes" id="UP001595906"/>
    </source>
</evidence>
<name>A0ABV8PZ87_9BACT</name>
<dbReference type="RefSeq" id="WP_379014721.1">
    <property type="nucleotide sequence ID" value="NZ_JBHSDC010000027.1"/>
</dbReference>
<evidence type="ECO:0000313" key="1">
    <source>
        <dbReference type="EMBL" id="MFC4232746.1"/>
    </source>
</evidence>